<name>A0A7J9C1Z4_GOSGO</name>
<evidence type="ECO:0000256" key="1">
    <source>
        <dbReference type="SAM" id="SignalP"/>
    </source>
</evidence>
<reference evidence="2 3" key="1">
    <citation type="journal article" date="2019" name="Genome Biol. Evol.">
        <title>Insights into the evolution of the New World diploid cottons (Gossypium, subgenus Houzingenia) based on genome sequencing.</title>
        <authorList>
            <person name="Grover C.E."/>
            <person name="Arick M.A. 2nd"/>
            <person name="Thrash A."/>
            <person name="Conover J.L."/>
            <person name="Sanders W.S."/>
            <person name="Peterson D.G."/>
            <person name="Frelichowski J.E."/>
            <person name="Scheffler J.A."/>
            <person name="Scheffler B.E."/>
            <person name="Wendel J.F."/>
        </authorList>
    </citation>
    <scope>NUCLEOTIDE SEQUENCE [LARGE SCALE GENOMIC DNA]</scope>
    <source>
        <strain evidence="2">5</strain>
        <tissue evidence="2">Leaf</tissue>
    </source>
</reference>
<feature type="chain" id="PRO_5029609424" description="Secreted protein" evidence="1">
    <location>
        <begin position="26"/>
        <end position="82"/>
    </location>
</feature>
<evidence type="ECO:0000313" key="3">
    <source>
        <dbReference type="Proteomes" id="UP000593579"/>
    </source>
</evidence>
<dbReference type="EMBL" id="JABEZY010000007">
    <property type="protein sequence ID" value="MBA0742490.1"/>
    <property type="molecule type" value="Genomic_DNA"/>
</dbReference>
<protein>
    <recommendedName>
        <fullName evidence="4">Secreted protein</fullName>
    </recommendedName>
</protein>
<evidence type="ECO:0000313" key="2">
    <source>
        <dbReference type="EMBL" id="MBA0742490.1"/>
    </source>
</evidence>
<dbReference type="AlphaFoldDB" id="A0A7J9C1Z4"/>
<keyword evidence="1" id="KW-0732">Signal</keyword>
<proteinExistence type="predicted"/>
<gene>
    <name evidence="2" type="ORF">Gogos_015541</name>
</gene>
<dbReference type="Proteomes" id="UP000593579">
    <property type="component" value="Unassembled WGS sequence"/>
</dbReference>
<keyword evidence="3" id="KW-1185">Reference proteome</keyword>
<evidence type="ECO:0008006" key="4">
    <source>
        <dbReference type="Google" id="ProtNLM"/>
    </source>
</evidence>
<feature type="signal peptide" evidence="1">
    <location>
        <begin position="1"/>
        <end position="25"/>
    </location>
</feature>
<accession>A0A7J9C1Z4</accession>
<comment type="caution">
    <text evidence="2">The sequence shown here is derived from an EMBL/GenBank/DDBJ whole genome shotgun (WGS) entry which is preliminary data.</text>
</comment>
<organism evidence="2 3">
    <name type="scientific">Gossypium gossypioides</name>
    <name type="common">Mexican cotton</name>
    <name type="synonym">Selera gossypioides</name>
    <dbReference type="NCBI Taxonomy" id="34282"/>
    <lineage>
        <taxon>Eukaryota</taxon>
        <taxon>Viridiplantae</taxon>
        <taxon>Streptophyta</taxon>
        <taxon>Embryophyta</taxon>
        <taxon>Tracheophyta</taxon>
        <taxon>Spermatophyta</taxon>
        <taxon>Magnoliopsida</taxon>
        <taxon>eudicotyledons</taxon>
        <taxon>Gunneridae</taxon>
        <taxon>Pentapetalae</taxon>
        <taxon>rosids</taxon>
        <taxon>malvids</taxon>
        <taxon>Malvales</taxon>
        <taxon>Malvaceae</taxon>
        <taxon>Malvoideae</taxon>
        <taxon>Gossypium</taxon>
    </lineage>
</organism>
<sequence>MPTILFQDLLVALLVALMNHKQVDGFINSQLLHTSHILMLILQMFWIDLRSHSIHLGEHLQRKQLPTQIYMDHSGFAPLLYL</sequence>